<evidence type="ECO:0000313" key="6">
    <source>
        <dbReference type="EMBL" id="OAP57984.1"/>
    </source>
</evidence>
<dbReference type="PROSITE" id="PS50217">
    <property type="entry name" value="BZIP"/>
    <property type="match status" value="1"/>
</dbReference>
<dbReference type="GeneID" id="30011242"/>
<protein>
    <recommendedName>
        <fullName evidence="5">BZIP domain-containing protein</fullName>
    </recommendedName>
</protein>
<dbReference type="EMBL" id="LVYI01000006">
    <property type="protein sequence ID" value="OAP57984.1"/>
    <property type="molecule type" value="Genomic_DNA"/>
</dbReference>
<dbReference type="Proteomes" id="UP000078343">
    <property type="component" value="Unassembled WGS sequence"/>
</dbReference>
<dbReference type="InterPro" id="IPR004827">
    <property type="entry name" value="bZIP"/>
</dbReference>
<evidence type="ECO:0000256" key="2">
    <source>
        <dbReference type="ARBA" id="ARBA00023242"/>
    </source>
</evidence>
<dbReference type="InterPro" id="IPR050936">
    <property type="entry name" value="AP-1-like"/>
</dbReference>
<gene>
    <name evidence="6" type="ORF">AYL99_07074</name>
</gene>
<dbReference type="OrthoDB" id="2590011at2759"/>
<dbReference type="GO" id="GO:0001228">
    <property type="term" value="F:DNA-binding transcription activator activity, RNA polymerase II-specific"/>
    <property type="evidence" value="ECO:0007669"/>
    <property type="project" value="TreeGrafter"/>
</dbReference>
<dbReference type="InterPro" id="IPR046347">
    <property type="entry name" value="bZIP_sf"/>
</dbReference>
<dbReference type="Gene3D" id="1.20.5.170">
    <property type="match status" value="1"/>
</dbReference>
<feature type="region of interest" description="Disordered" evidence="4">
    <location>
        <begin position="276"/>
        <end position="310"/>
    </location>
</feature>
<sequence>MSDIFRPFFRSVEDKVANRREQLRKAQKTFRERRDQYLRVLEKSVRRLQVTEVRLQSEVDRLERDLAVTRSKLAQCEAELHKSTSWTEYDYAYLNKSGFVPGSGEFNLAPEIGGALRPAYLSPPPNGWSESGTSASFSRNASSSTTLVWIETEDGQPIQMHVHQRQGIGFLPPSTGKNARSRALSLAPASLGPERGATTVLVAQLDAVGIAMEFVLKYTLRDGMNFRLESPCLPHLRQNDEEENSPSISTSSPHGHVHTASAALLCCYPSPSSSSSASPPTSTPYAPTNTYTSPLSPATTSYSLSPSSSLTWPAPKATLERLLAISDDLPIDQASELTPVQVWHYVRQSPSFPSMKIQGLNEMTERLVAQVKCYG</sequence>
<feature type="coiled-coil region" evidence="3">
    <location>
        <begin position="9"/>
        <end position="79"/>
    </location>
</feature>
<dbReference type="GO" id="GO:0090575">
    <property type="term" value="C:RNA polymerase II transcription regulator complex"/>
    <property type="evidence" value="ECO:0007669"/>
    <property type="project" value="TreeGrafter"/>
</dbReference>
<evidence type="ECO:0000256" key="1">
    <source>
        <dbReference type="ARBA" id="ARBA00004123"/>
    </source>
</evidence>
<feature type="domain" description="BZIP" evidence="5">
    <location>
        <begin position="13"/>
        <end position="76"/>
    </location>
</feature>
<comment type="caution">
    <text evidence="6">The sequence shown here is derived from an EMBL/GenBank/DDBJ whole genome shotgun (WGS) entry which is preliminary data.</text>
</comment>
<evidence type="ECO:0000256" key="4">
    <source>
        <dbReference type="SAM" id="MobiDB-lite"/>
    </source>
</evidence>
<proteinExistence type="predicted"/>
<accession>A0A178ZDV0</accession>
<evidence type="ECO:0000256" key="3">
    <source>
        <dbReference type="SAM" id="Coils"/>
    </source>
</evidence>
<keyword evidence="2" id="KW-0539">Nucleus</keyword>
<name>A0A178ZDV0_9EURO</name>
<dbReference type="CDD" id="cd14688">
    <property type="entry name" value="bZIP_YAP"/>
    <property type="match status" value="1"/>
</dbReference>
<dbReference type="SUPFAM" id="SSF57959">
    <property type="entry name" value="Leucine zipper domain"/>
    <property type="match status" value="1"/>
</dbReference>
<dbReference type="SMART" id="SM00338">
    <property type="entry name" value="BRLZ"/>
    <property type="match status" value="1"/>
</dbReference>
<reference evidence="6 7" key="1">
    <citation type="submission" date="2016-04" db="EMBL/GenBank/DDBJ databases">
        <title>Draft genome of Fonsecaea erecta CBS 125763.</title>
        <authorList>
            <person name="Weiss V.A."/>
            <person name="Vicente V.A."/>
            <person name="Raittz R.T."/>
            <person name="Moreno L.F."/>
            <person name="De Souza E.M."/>
            <person name="Pedrosa F.O."/>
            <person name="Steffens M.B."/>
            <person name="Faoro H."/>
            <person name="Tadra-Sfeir M.Z."/>
            <person name="Najafzadeh M.J."/>
            <person name="Felipe M.S."/>
            <person name="Teixeira M."/>
            <person name="Sun J."/>
            <person name="Xi L."/>
            <person name="Gomes R."/>
            <person name="De Azevedo C.M."/>
            <person name="Salgado C.G."/>
            <person name="Da Silva M.B."/>
            <person name="Nascimento M.F."/>
            <person name="Queiroz-Telles F."/>
            <person name="Attili D.S."/>
            <person name="Gorbushina A."/>
        </authorList>
    </citation>
    <scope>NUCLEOTIDE SEQUENCE [LARGE SCALE GENOMIC DNA]</scope>
    <source>
        <strain evidence="6 7">CBS 125763</strain>
    </source>
</reference>
<dbReference type="PANTHER" id="PTHR40621">
    <property type="entry name" value="TRANSCRIPTION FACTOR KAPC-RELATED"/>
    <property type="match status" value="1"/>
</dbReference>
<dbReference type="GO" id="GO:0000976">
    <property type="term" value="F:transcription cis-regulatory region binding"/>
    <property type="evidence" value="ECO:0007669"/>
    <property type="project" value="InterPro"/>
</dbReference>
<dbReference type="STRING" id="1367422.A0A178ZDV0"/>
<dbReference type="PANTHER" id="PTHR40621:SF6">
    <property type="entry name" value="AP-1-LIKE TRANSCRIPTION FACTOR YAP1-RELATED"/>
    <property type="match status" value="1"/>
</dbReference>
<keyword evidence="7" id="KW-1185">Reference proteome</keyword>
<organism evidence="6 7">
    <name type="scientific">Fonsecaea erecta</name>
    <dbReference type="NCBI Taxonomy" id="1367422"/>
    <lineage>
        <taxon>Eukaryota</taxon>
        <taxon>Fungi</taxon>
        <taxon>Dikarya</taxon>
        <taxon>Ascomycota</taxon>
        <taxon>Pezizomycotina</taxon>
        <taxon>Eurotiomycetes</taxon>
        <taxon>Chaetothyriomycetidae</taxon>
        <taxon>Chaetothyriales</taxon>
        <taxon>Herpotrichiellaceae</taxon>
        <taxon>Fonsecaea</taxon>
    </lineage>
</organism>
<comment type="subcellular location">
    <subcellularLocation>
        <location evidence="1">Nucleus</location>
    </subcellularLocation>
</comment>
<keyword evidence="3" id="KW-0175">Coiled coil</keyword>
<evidence type="ECO:0000259" key="5">
    <source>
        <dbReference type="PROSITE" id="PS50217"/>
    </source>
</evidence>
<evidence type="ECO:0000313" key="7">
    <source>
        <dbReference type="Proteomes" id="UP000078343"/>
    </source>
</evidence>
<dbReference type="AlphaFoldDB" id="A0A178ZDV0"/>
<dbReference type="RefSeq" id="XP_018691351.1">
    <property type="nucleotide sequence ID" value="XM_018838583.1"/>
</dbReference>